<evidence type="ECO:0000313" key="2">
    <source>
        <dbReference type="EMBL" id="SDQ38347.1"/>
    </source>
</evidence>
<protein>
    <submittedName>
        <fullName evidence="2">Uncharacterized protein</fullName>
    </submittedName>
</protein>
<accession>A0A1H1AFB2</accession>
<proteinExistence type="predicted"/>
<organism evidence="2 3">
    <name type="scientific">Halopelagius longus</name>
    <dbReference type="NCBI Taxonomy" id="1236180"/>
    <lineage>
        <taxon>Archaea</taxon>
        <taxon>Methanobacteriati</taxon>
        <taxon>Methanobacteriota</taxon>
        <taxon>Stenosarchaea group</taxon>
        <taxon>Halobacteria</taxon>
        <taxon>Halobacteriales</taxon>
        <taxon>Haloferacaceae</taxon>
    </lineage>
</organism>
<name>A0A1H1AFB2_9EURY</name>
<sequence length="35" mass="4045">MSERRRNTADFSQMDATMRTLGTWDPEPPAADLYN</sequence>
<dbReference type="AlphaFoldDB" id="A0A1H1AFB2"/>
<reference evidence="3" key="1">
    <citation type="submission" date="2016-10" db="EMBL/GenBank/DDBJ databases">
        <authorList>
            <person name="Varghese N."/>
            <person name="Submissions S."/>
        </authorList>
    </citation>
    <scope>NUCLEOTIDE SEQUENCE [LARGE SCALE GENOMIC DNA]</scope>
    <source>
        <strain evidence="3">CGMCC 1.12397</strain>
    </source>
</reference>
<dbReference type="EMBL" id="FNKQ01000002">
    <property type="protein sequence ID" value="SDQ38347.1"/>
    <property type="molecule type" value="Genomic_DNA"/>
</dbReference>
<gene>
    <name evidence="2" type="ORF">SAMN05216278_1309</name>
</gene>
<evidence type="ECO:0000256" key="1">
    <source>
        <dbReference type="SAM" id="MobiDB-lite"/>
    </source>
</evidence>
<evidence type="ECO:0000313" key="3">
    <source>
        <dbReference type="Proteomes" id="UP000199289"/>
    </source>
</evidence>
<feature type="region of interest" description="Disordered" evidence="1">
    <location>
        <begin position="1"/>
        <end position="35"/>
    </location>
</feature>
<dbReference type="Proteomes" id="UP000199289">
    <property type="component" value="Unassembled WGS sequence"/>
</dbReference>